<protein>
    <submittedName>
        <fullName evidence="5">Uncharacterized protein</fullName>
    </submittedName>
</protein>
<evidence type="ECO:0000313" key="5">
    <source>
        <dbReference type="EMBL" id="KAL3867287.1"/>
    </source>
</evidence>
<keyword evidence="3 4" id="KW-0472">Membrane</keyword>
<evidence type="ECO:0000256" key="4">
    <source>
        <dbReference type="SAM" id="Phobius"/>
    </source>
</evidence>
<reference evidence="5 6" key="1">
    <citation type="submission" date="2024-11" db="EMBL/GenBank/DDBJ databases">
        <title>Chromosome-level genome assembly of the freshwater bivalve Anodonta woodiana.</title>
        <authorList>
            <person name="Chen X."/>
        </authorList>
    </citation>
    <scope>NUCLEOTIDE SEQUENCE [LARGE SCALE GENOMIC DNA]</scope>
    <source>
        <strain evidence="5">MN2024</strain>
        <tissue evidence="5">Gills</tissue>
    </source>
</reference>
<feature type="non-terminal residue" evidence="5">
    <location>
        <position position="1"/>
    </location>
</feature>
<dbReference type="Proteomes" id="UP001634394">
    <property type="component" value="Unassembled WGS sequence"/>
</dbReference>
<feature type="transmembrane region" description="Helical" evidence="4">
    <location>
        <begin position="74"/>
        <end position="97"/>
    </location>
</feature>
<keyword evidence="6" id="KW-1185">Reference proteome</keyword>
<keyword evidence="2 4" id="KW-1133">Transmembrane helix</keyword>
<evidence type="ECO:0000256" key="3">
    <source>
        <dbReference type="ARBA" id="ARBA00023136"/>
    </source>
</evidence>
<evidence type="ECO:0000313" key="6">
    <source>
        <dbReference type="Proteomes" id="UP001634394"/>
    </source>
</evidence>
<keyword evidence="1 4" id="KW-0812">Transmembrane</keyword>
<comment type="caution">
    <text evidence="5">The sequence shown here is derived from an EMBL/GenBank/DDBJ whole genome shotgun (WGS) entry which is preliminary data.</text>
</comment>
<evidence type="ECO:0000256" key="2">
    <source>
        <dbReference type="ARBA" id="ARBA00022989"/>
    </source>
</evidence>
<dbReference type="AlphaFoldDB" id="A0ABD3W094"/>
<accession>A0ABD3W094</accession>
<dbReference type="InterPro" id="IPR036640">
    <property type="entry name" value="ABC1_TM_sf"/>
</dbReference>
<organism evidence="5 6">
    <name type="scientific">Sinanodonta woodiana</name>
    <name type="common">Chinese pond mussel</name>
    <name type="synonym">Anodonta woodiana</name>
    <dbReference type="NCBI Taxonomy" id="1069815"/>
    <lineage>
        <taxon>Eukaryota</taxon>
        <taxon>Metazoa</taxon>
        <taxon>Spiralia</taxon>
        <taxon>Lophotrochozoa</taxon>
        <taxon>Mollusca</taxon>
        <taxon>Bivalvia</taxon>
        <taxon>Autobranchia</taxon>
        <taxon>Heteroconchia</taxon>
        <taxon>Palaeoheterodonta</taxon>
        <taxon>Unionida</taxon>
        <taxon>Unionoidea</taxon>
        <taxon>Unionidae</taxon>
        <taxon>Unioninae</taxon>
        <taxon>Sinanodonta</taxon>
    </lineage>
</organism>
<evidence type="ECO:0000256" key="1">
    <source>
        <dbReference type="ARBA" id="ARBA00022692"/>
    </source>
</evidence>
<proteinExistence type="predicted"/>
<sequence>TELQNRQTFSGLASSSTPSICENCSTIAGPLNTSDLVSITFPMAVMPNITMPTQTGLLHSSQESGFLSDYYMTLYTLLSASYFVLVFILTALFYTFATIASRRLHDKMFWIVLGAKSQFFYSNPV</sequence>
<feature type="non-terminal residue" evidence="5">
    <location>
        <position position="125"/>
    </location>
</feature>
<gene>
    <name evidence="5" type="ORF">ACJMK2_044501</name>
</gene>
<dbReference type="SUPFAM" id="SSF90123">
    <property type="entry name" value="ABC transporter transmembrane region"/>
    <property type="match status" value="1"/>
</dbReference>
<name>A0ABD3W094_SINWO</name>
<dbReference type="EMBL" id="JBJQND010000009">
    <property type="protein sequence ID" value="KAL3867287.1"/>
    <property type="molecule type" value="Genomic_DNA"/>
</dbReference>
<dbReference type="Gene3D" id="1.20.1560.10">
    <property type="entry name" value="ABC transporter type 1, transmembrane domain"/>
    <property type="match status" value="1"/>
</dbReference>